<evidence type="ECO:0000313" key="3">
    <source>
        <dbReference type="Proteomes" id="UP000292402"/>
    </source>
</evidence>
<reference evidence="3" key="1">
    <citation type="journal article" date="2019" name="bioRxiv">
        <title>Genomics, evolutionary history and diagnostics of the Alternaria alternata species group including apple and Asian pear pathotypes.</title>
        <authorList>
            <person name="Armitage A.D."/>
            <person name="Cockerton H.M."/>
            <person name="Sreenivasaprasad S."/>
            <person name="Woodhall J.W."/>
            <person name="Lane C.R."/>
            <person name="Harrison R.J."/>
            <person name="Clarkson J.P."/>
        </authorList>
    </citation>
    <scope>NUCLEOTIDE SEQUENCE [LARGE SCALE GENOMIC DNA]</scope>
    <source>
        <strain evidence="3">FERA 1082</strain>
    </source>
</reference>
<sequence length="643" mass="73789">MVFKLLESVEFSLRFVLEIVENSESEVIRYAPSSSTDSPQSWELIGRWLNQCIHKHDRCSRASLEPWIPTRLLDIGNSEDSLVRLLDCDETRLLSKLSYATLSHCWGNPATTGSNLIKTTTRNLRSHQHEIPRERLPPTFKDAIKVARNFQIRYLWIDSLCIIQDDPKDWAHEANLMSKVYRYSFINIAATGSSSSDGGCFWKRDERTVLPTEVYIQWRNSWSDCNQEATRTKYRVVLEADAWTRKLTDEPLNRRGWVLQERILSPRLIHFGREQLFWECRESFTCETYPLGLPTALQSHPLINIKRLQLADESEDNRWPARYVSETPQDISYARRLWEKVTAVFRPIVIQETTLHAALINAPAYEDWYAVLELYSMGELTKDDDKLVALSGIAQTIITVRPSQLGDGYLAGLWQSSLPASLLWQRTYTETTSGTRRNGGPIVPYKALSTCEDRIIAPTWSWASIRGHISFTSCRVNYKSGDYLALLEDAAVSYFGAYRFGRVKSGFLKISGPVAVALWESKHRDTGFDSSSHKQSRIMVITHTFPSHLTRQTAVCIDMEEWPSRAEILLDATMDDWDVPEELTLLCIVATKESNGHVDIVRGLVLHQSFDGEGYNRIGVFVTRRERLRRILVNMPRQSVTIK</sequence>
<name>A0A4Q4S2D1_9PLEO</name>
<gene>
    <name evidence="2" type="ORF">AA0114_g1684</name>
</gene>
<feature type="domain" description="Heterokaryon incompatibility" evidence="1">
    <location>
        <begin position="99"/>
        <end position="261"/>
    </location>
</feature>
<dbReference type="Pfam" id="PF06985">
    <property type="entry name" value="HET"/>
    <property type="match status" value="1"/>
</dbReference>
<dbReference type="EMBL" id="PDXA01000004">
    <property type="protein sequence ID" value="RYN58846.1"/>
    <property type="molecule type" value="Genomic_DNA"/>
</dbReference>
<protein>
    <recommendedName>
        <fullName evidence="1">Heterokaryon incompatibility domain-containing protein</fullName>
    </recommendedName>
</protein>
<dbReference type="PANTHER" id="PTHR33112">
    <property type="entry name" value="DOMAIN PROTEIN, PUTATIVE-RELATED"/>
    <property type="match status" value="1"/>
</dbReference>
<accession>A0A4Q4S2D1</accession>
<dbReference type="AlphaFoldDB" id="A0A4Q4S2D1"/>
<dbReference type="PANTHER" id="PTHR33112:SF16">
    <property type="entry name" value="HETEROKARYON INCOMPATIBILITY DOMAIN-CONTAINING PROTEIN"/>
    <property type="match status" value="1"/>
</dbReference>
<evidence type="ECO:0000259" key="1">
    <source>
        <dbReference type="Pfam" id="PF06985"/>
    </source>
</evidence>
<dbReference type="OrthoDB" id="5362512at2759"/>
<organism evidence="2 3">
    <name type="scientific">Alternaria tenuissima</name>
    <dbReference type="NCBI Taxonomy" id="119927"/>
    <lineage>
        <taxon>Eukaryota</taxon>
        <taxon>Fungi</taxon>
        <taxon>Dikarya</taxon>
        <taxon>Ascomycota</taxon>
        <taxon>Pezizomycotina</taxon>
        <taxon>Dothideomycetes</taxon>
        <taxon>Pleosporomycetidae</taxon>
        <taxon>Pleosporales</taxon>
        <taxon>Pleosporineae</taxon>
        <taxon>Pleosporaceae</taxon>
        <taxon>Alternaria</taxon>
        <taxon>Alternaria sect. Alternaria</taxon>
        <taxon>Alternaria alternata complex</taxon>
    </lineage>
</organism>
<dbReference type="InterPro" id="IPR010730">
    <property type="entry name" value="HET"/>
</dbReference>
<evidence type="ECO:0000313" key="2">
    <source>
        <dbReference type="EMBL" id="RYN58846.1"/>
    </source>
</evidence>
<comment type="caution">
    <text evidence="2">The sequence shown here is derived from an EMBL/GenBank/DDBJ whole genome shotgun (WGS) entry which is preliminary data.</text>
</comment>
<proteinExistence type="predicted"/>
<dbReference type="Proteomes" id="UP000292402">
    <property type="component" value="Unassembled WGS sequence"/>
</dbReference>